<dbReference type="GO" id="GO:1902208">
    <property type="term" value="P:regulation of bacterial-type flagellum assembly"/>
    <property type="evidence" value="ECO:0007669"/>
    <property type="project" value="UniProtKB-UniRule"/>
</dbReference>
<reference evidence="9" key="1">
    <citation type="submission" date="2011-12" db="EMBL/GenBank/DDBJ databases">
        <title>The complete genome of chromosome of Sulfobacillus acidophilus DSM 10332.</title>
        <authorList>
            <person name="Lucas S."/>
            <person name="Han J."/>
            <person name="Lapidus A."/>
            <person name="Bruce D."/>
            <person name="Goodwin L."/>
            <person name="Pitluck S."/>
            <person name="Peters L."/>
            <person name="Kyrpides N."/>
            <person name="Mavromatis K."/>
            <person name="Ivanova N."/>
            <person name="Mikhailova N."/>
            <person name="Chertkov O."/>
            <person name="Saunders E."/>
            <person name="Detter J.C."/>
            <person name="Tapia R."/>
            <person name="Han C."/>
            <person name="Land M."/>
            <person name="Hauser L."/>
            <person name="Markowitz V."/>
            <person name="Cheng J.-F."/>
            <person name="Hugenholtz P."/>
            <person name="Woyke T."/>
            <person name="Wu D."/>
            <person name="Pukall R."/>
            <person name="Gehrich-Schroeter G."/>
            <person name="Schneider S."/>
            <person name="Klenk H.-P."/>
            <person name="Eisen J.A."/>
        </authorList>
    </citation>
    <scope>NUCLEOTIDE SEQUENCE [LARGE SCALE GENOMIC DNA]</scope>
    <source>
        <strain evidence="9">ATCC 700253 / DSM 10332 / NAL</strain>
    </source>
</reference>
<dbReference type="NCBIfam" id="TIGR00202">
    <property type="entry name" value="csrA"/>
    <property type="match status" value="1"/>
</dbReference>
<evidence type="ECO:0000256" key="1">
    <source>
        <dbReference type="ARBA" id="ARBA00022490"/>
    </source>
</evidence>
<keyword evidence="2 6" id="KW-0678">Repressor</keyword>
<keyword evidence="5 6" id="KW-0694">RNA-binding</keyword>
<evidence type="ECO:0000256" key="6">
    <source>
        <dbReference type="HAMAP-Rule" id="MF_00167"/>
    </source>
</evidence>
<feature type="compositionally biased region" description="Pro residues" evidence="7">
    <location>
        <begin position="74"/>
        <end position="87"/>
    </location>
</feature>
<evidence type="ECO:0000313" key="8">
    <source>
        <dbReference type="EMBL" id="AEW06572.1"/>
    </source>
</evidence>
<dbReference type="Pfam" id="PF02599">
    <property type="entry name" value="CsrA"/>
    <property type="match status" value="1"/>
</dbReference>
<evidence type="ECO:0000313" key="9">
    <source>
        <dbReference type="Proteomes" id="UP000005439"/>
    </source>
</evidence>
<accession>G8U1G7</accession>
<dbReference type="GO" id="GO:0006109">
    <property type="term" value="P:regulation of carbohydrate metabolic process"/>
    <property type="evidence" value="ECO:0007669"/>
    <property type="project" value="InterPro"/>
</dbReference>
<keyword evidence="4 6" id="KW-0810">Translation regulation</keyword>
<organism evidence="8 9">
    <name type="scientific">Sulfobacillus acidophilus (strain ATCC 700253 / DSM 10332 / NAL)</name>
    <dbReference type="NCBI Taxonomy" id="679936"/>
    <lineage>
        <taxon>Bacteria</taxon>
        <taxon>Bacillati</taxon>
        <taxon>Bacillota</taxon>
        <taxon>Clostridia</taxon>
        <taxon>Eubacteriales</taxon>
        <taxon>Clostridiales Family XVII. Incertae Sedis</taxon>
        <taxon>Sulfobacillus</taxon>
    </lineage>
</organism>
<dbReference type="EMBL" id="CP003179">
    <property type="protein sequence ID" value="AEW06572.1"/>
    <property type="molecule type" value="Genomic_DNA"/>
</dbReference>
<evidence type="ECO:0000256" key="7">
    <source>
        <dbReference type="SAM" id="MobiDB-lite"/>
    </source>
</evidence>
<evidence type="ECO:0000256" key="3">
    <source>
        <dbReference type="ARBA" id="ARBA00022795"/>
    </source>
</evidence>
<feature type="region of interest" description="Disordered" evidence="7">
    <location>
        <begin position="59"/>
        <end position="87"/>
    </location>
</feature>
<keyword evidence="3 6" id="KW-1005">Bacterial flagellum biogenesis</keyword>
<name>G8U1G7_SULAD</name>
<dbReference type="GO" id="GO:0005829">
    <property type="term" value="C:cytosol"/>
    <property type="evidence" value="ECO:0007669"/>
    <property type="project" value="TreeGrafter"/>
</dbReference>
<evidence type="ECO:0000256" key="4">
    <source>
        <dbReference type="ARBA" id="ARBA00022845"/>
    </source>
</evidence>
<dbReference type="KEGG" id="sap:Sulac_3126"/>
<comment type="similarity">
    <text evidence="6">Belongs to the CsrA/RsmA family.</text>
</comment>
<dbReference type="AlphaFoldDB" id="G8U1G7"/>
<dbReference type="GO" id="GO:0045947">
    <property type="term" value="P:negative regulation of translational initiation"/>
    <property type="evidence" value="ECO:0007669"/>
    <property type="project" value="UniProtKB-UniRule"/>
</dbReference>
<protein>
    <recommendedName>
        <fullName evidence="6">Translational regulator CsrA</fullName>
    </recommendedName>
</protein>
<keyword evidence="9" id="KW-1185">Reference proteome</keyword>
<comment type="function">
    <text evidence="6">A translational regulator that binds mRNA to regulate translation initiation and/or mRNA stability. Usually binds in the 5'-UTR at or near the Shine-Dalgarno sequence preventing ribosome-binding, thus repressing translation. Its main target seems to be the major flagellin gene, while its function is anatagonized by FliW.</text>
</comment>
<dbReference type="HAMAP" id="MF_00167">
    <property type="entry name" value="CsrA"/>
    <property type="match status" value="1"/>
</dbReference>
<comment type="subcellular location">
    <subcellularLocation>
        <location evidence="6">Cytoplasm</location>
    </subcellularLocation>
</comment>
<dbReference type="PANTHER" id="PTHR34984">
    <property type="entry name" value="CARBON STORAGE REGULATOR"/>
    <property type="match status" value="1"/>
</dbReference>
<evidence type="ECO:0000256" key="2">
    <source>
        <dbReference type="ARBA" id="ARBA00022491"/>
    </source>
</evidence>
<evidence type="ECO:0000256" key="5">
    <source>
        <dbReference type="ARBA" id="ARBA00022884"/>
    </source>
</evidence>
<keyword evidence="1 6" id="KW-0963">Cytoplasm</keyword>
<sequence length="87" mass="9369">MLVLARKVNEAVLLMDGTVRIVVLGVQGDQVKLGIEAPRSIAIMREEIFEAQSENQRAAQSVLPEGLGEISEIPPSPQSLPPKPKSP</sequence>
<dbReference type="InterPro" id="IPR003751">
    <property type="entry name" value="CsrA"/>
</dbReference>
<comment type="subunit">
    <text evidence="6">Homodimer; the beta-strands of each monomer intercalate to form a hydrophobic core, while the alpha-helices form wings that extend away from the core.</text>
</comment>
<gene>
    <name evidence="6" type="primary">csrA</name>
    <name evidence="8" type="ordered locus">Sulac_3126</name>
</gene>
<dbReference type="SUPFAM" id="SSF117130">
    <property type="entry name" value="CsrA-like"/>
    <property type="match status" value="1"/>
</dbReference>
<dbReference type="PANTHER" id="PTHR34984:SF1">
    <property type="entry name" value="CARBON STORAGE REGULATOR"/>
    <property type="match status" value="1"/>
</dbReference>
<dbReference type="InterPro" id="IPR036107">
    <property type="entry name" value="CsrA_sf"/>
</dbReference>
<dbReference type="GO" id="GO:0048027">
    <property type="term" value="F:mRNA 5'-UTR binding"/>
    <property type="evidence" value="ECO:0007669"/>
    <property type="project" value="UniProtKB-UniRule"/>
</dbReference>
<dbReference type="GO" id="GO:0044781">
    <property type="term" value="P:bacterial-type flagellum organization"/>
    <property type="evidence" value="ECO:0007669"/>
    <property type="project" value="UniProtKB-KW"/>
</dbReference>
<dbReference type="Proteomes" id="UP000005439">
    <property type="component" value="Chromosome"/>
</dbReference>
<dbReference type="STRING" id="679936.Sulac_3126"/>
<dbReference type="Gene3D" id="2.60.40.4380">
    <property type="entry name" value="Translational regulator CsrA"/>
    <property type="match status" value="1"/>
</dbReference>
<proteinExistence type="inferred from homology"/>
<reference evidence="8 9" key="2">
    <citation type="journal article" date="2012" name="Stand. Genomic Sci.">
        <title>Complete genome sequence of the moderately thermophilic mineral-sulfide-oxidizing firmicute Sulfobacillus acidophilus type strain (NAL(T)).</title>
        <authorList>
            <person name="Anderson I."/>
            <person name="Chertkov O."/>
            <person name="Chen A."/>
            <person name="Saunders E."/>
            <person name="Lapidus A."/>
            <person name="Nolan M."/>
            <person name="Lucas S."/>
            <person name="Hammon N."/>
            <person name="Deshpande S."/>
            <person name="Cheng J.F."/>
            <person name="Han C."/>
            <person name="Tapia R."/>
            <person name="Goodwin L.A."/>
            <person name="Pitluck S."/>
            <person name="Liolios K."/>
            <person name="Pagani I."/>
            <person name="Ivanova N."/>
            <person name="Mikhailova N."/>
            <person name="Pati A."/>
            <person name="Palaniappan K."/>
            <person name="Land M."/>
            <person name="Pan C."/>
            <person name="Rohde M."/>
            <person name="Pukall R."/>
            <person name="Goker M."/>
            <person name="Detter J.C."/>
            <person name="Woyke T."/>
            <person name="Bristow J."/>
            <person name="Eisen J.A."/>
            <person name="Markowitz V."/>
            <person name="Hugenholtz P."/>
            <person name="Kyrpides N.C."/>
            <person name="Klenk H.P."/>
            <person name="Mavromatis K."/>
        </authorList>
    </citation>
    <scope>NUCLEOTIDE SEQUENCE [LARGE SCALE GENOMIC DNA]</scope>
    <source>
        <strain evidence="9">ATCC 700253 / DSM 10332 / NAL</strain>
    </source>
</reference>
<dbReference type="HOGENOM" id="CLU_164837_0_0_9"/>
<dbReference type="GO" id="GO:0006402">
    <property type="term" value="P:mRNA catabolic process"/>
    <property type="evidence" value="ECO:0007669"/>
    <property type="project" value="InterPro"/>
</dbReference>